<evidence type="ECO:0000259" key="1">
    <source>
        <dbReference type="Pfam" id="PF08818"/>
    </source>
</evidence>
<feature type="domain" description="YdhG-like" evidence="1">
    <location>
        <begin position="46"/>
        <end position="129"/>
    </location>
</feature>
<protein>
    <recommendedName>
        <fullName evidence="1">YdhG-like domain-containing protein</fullName>
    </recommendedName>
</protein>
<comment type="caution">
    <text evidence="2">The sequence shown here is derived from an EMBL/GenBank/DDBJ whole genome shotgun (WGS) entry which is preliminary data.</text>
</comment>
<dbReference type="Gene3D" id="3.90.1150.200">
    <property type="match status" value="1"/>
</dbReference>
<dbReference type="SUPFAM" id="SSF159888">
    <property type="entry name" value="YdhG-like"/>
    <property type="match status" value="1"/>
</dbReference>
<dbReference type="InterPro" id="IPR014922">
    <property type="entry name" value="YdhG-like"/>
</dbReference>
<accession>A0ABQ3Y655</accession>
<dbReference type="Pfam" id="PF08818">
    <property type="entry name" value="DUF1801"/>
    <property type="match status" value="1"/>
</dbReference>
<sequence length="135" mass="15252">MTTTTRKHEGFTADERNAMKERAKELKSGAKPDVLSKIAEMADEDRELAERLHAVITAHAPELTPKLWYGMPAYYRNGKMLCFFQSRAKFKTRYATLGFSDAAALDEGVMWPAYYALTEIDEPRIVALLTRAMGS</sequence>
<proteinExistence type="predicted"/>
<evidence type="ECO:0000313" key="2">
    <source>
        <dbReference type="EMBL" id="GID75360.1"/>
    </source>
</evidence>
<name>A0ABQ3Y655_9ACTN</name>
<keyword evidence="3" id="KW-1185">Reference proteome</keyword>
<dbReference type="Proteomes" id="UP000609879">
    <property type="component" value="Unassembled WGS sequence"/>
</dbReference>
<reference evidence="2 3" key="1">
    <citation type="submission" date="2021-01" db="EMBL/GenBank/DDBJ databases">
        <title>Whole genome shotgun sequence of Actinoplanes deccanensis NBRC 13994.</title>
        <authorList>
            <person name="Komaki H."/>
            <person name="Tamura T."/>
        </authorList>
    </citation>
    <scope>NUCLEOTIDE SEQUENCE [LARGE SCALE GENOMIC DNA]</scope>
    <source>
        <strain evidence="2 3">NBRC 13994</strain>
    </source>
</reference>
<organism evidence="2 3">
    <name type="scientific">Paractinoplanes deccanensis</name>
    <dbReference type="NCBI Taxonomy" id="113561"/>
    <lineage>
        <taxon>Bacteria</taxon>
        <taxon>Bacillati</taxon>
        <taxon>Actinomycetota</taxon>
        <taxon>Actinomycetes</taxon>
        <taxon>Micromonosporales</taxon>
        <taxon>Micromonosporaceae</taxon>
        <taxon>Paractinoplanes</taxon>
    </lineage>
</organism>
<dbReference type="EMBL" id="BOMI01000077">
    <property type="protein sequence ID" value="GID75360.1"/>
    <property type="molecule type" value="Genomic_DNA"/>
</dbReference>
<gene>
    <name evidence="2" type="ORF">Ade02nite_40010</name>
</gene>
<evidence type="ECO:0000313" key="3">
    <source>
        <dbReference type="Proteomes" id="UP000609879"/>
    </source>
</evidence>
<dbReference type="RefSeq" id="WP_203765610.1">
    <property type="nucleotide sequence ID" value="NZ_BAAABO010000019.1"/>
</dbReference>